<sequence length="201" mass="21502">MTVPLGGTRRKQVTHAALEEAALRLFAEQGYEGTTVEEIAAAAGVAVRTFFRHFSSKQHVLFGDVAHRQIAALRQALSQRDAAEDPITALKAVMDDLDLVDQADRAQVLLRFRLMAAQPALVATYLLLSAELQNEVAVFVARCRGAAPTDFYPQLIAAAAASSWHASLTTWVAADGDADLTELRKSAFAALTAGLDPAGQT</sequence>
<dbReference type="PROSITE" id="PS01081">
    <property type="entry name" value="HTH_TETR_1"/>
    <property type="match status" value="1"/>
</dbReference>
<gene>
    <name evidence="6" type="ORF">F4553_004217</name>
</gene>
<comment type="caution">
    <text evidence="6">The sequence shown here is derived from an EMBL/GenBank/DDBJ whole genome shotgun (WGS) entry which is preliminary data.</text>
</comment>
<dbReference type="GO" id="GO:0000976">
    <property type="term" value="F:transcription cis-regulatory region binding"/>
    <property type="evidence" value="ECO:0007669"/>
    <property type="project" value="TreeGrafter"/>
</dbReference>
<accession>A0A841BTS0</accession>
<name>A0A841BTS0_9ACTN</name>
<dbReference type="PANTHER" id="PTHR30055">
    <property type="entry name" value="HTH-TYPE TRANSCRIPTIONAL REGULATOR RUTR"/>
    <property type="match status" value="1"/>
</dbReference>
<evidence type="ECO:0000313" key="6">
    <source>
        <dbReference type="EMBL" id="MBB5870838.1"/>
    </source>
</evidence>
<dbReference type="SUPFAM" id="SSF46689">
    <property type="entry name" value="Homeodomain-like"/>
    <property type="match status" value="1"/>
</dbReference>
<feature type="DNA-binding region" description="H-T-H motif" evidence="4">
    <location>
        <begin position="35"/>
        <end position="54"/>
    </location>
</feature>
<dbReference type="GO" id="GO:0003700">
    <property type="term" value="F:DNA-binding transcription factor activity"/>
    <property type="evidence" value="ECO:0007669"/>
    <property type="project" value="TreeGrafter"/>
</dbReference>
<evidence type="ECO:0000256" key="4">
    <source>
        <dbReference type="PROSITE-ProRule" id="PRU00335"/>
    </source>
</evidence>
<dbReference type="InterPro" id="IPR023772">
    <property type="entry name" value="DNA-bd_HTH_TetR-type_CS"/>
</dbReference>
<protein>
    <submittedName>
        <fullName evidence="6">AcrR family transcriptional regulator</fullName>
    </submittedName>
</protein>
<dbReference type="Gene3D" id="1.10.357.10">
    <property type="entry name" value="Tetracycline Repressor, domain 2"/>
    <property type="match status" value="1"/>
</dbReference>
<evidence type="ECO:0000313" key="7">
    <source>
        <dbReference type="Proteomes" id="UP000587527"/>
    </source>
</evidence>
<keyword evidence="3" id="KW-0804">Transcription</keyword>
<keyword evidence="2 4" id="KW-0238">DNA-binding</keyword>
<reference evidence="6 7" key="1">
    <citation type="submission" date="2020-08" db="EMBL/GenBank/DDBJ databases">
        <title>Sequencing the genomes of 1000 actinobacteria strains.</title>
        <authorList>
            <person name="Klenk H.-P."/>
        </authorList>
    </citation>
    <scope>NUCLEOTIDE SEQUENCE [LARGE SCALE GENOMIC DNA]</scope>
    <source>
        <strain evidence="6 7">DSM 45362</strain>
    </source>
</reference>
<dbReference type="EMBL" id="JACHMN010000002">
    <property type="protein sequence ID" value="MBB5870838.1"/>
    <property type="molecule type" value="Genomic_DNA"/>
</dbReference>
<proteinExistence type="predicted"/>
<dbReference type="InterPro" id="IPR009057">
    <property type="entry name" value="Homeodomain-like_sf"/>
</dbReference>
<dbReference type="PRINTS" id="PR00455">
    <property type="entry name" value="HTHTETR"/>
</dbReference>
<dbReference type="Gene3D" id="1.10.10.60">
    <property type="entry name" value="Homeodomain-like"/>
    <property type="match status" value="1"/>
</dbReference>
<dbReference type="InterPro" id="IPR041347">
    <property type="entry name" value="MftR_C"/>
</dbReference>
<feature type="domain" description="HTH tetR-type" evidence="5">
    <location>
        <begin position="12"/>
        <end position="72"/>
    </location>
</feature>
<dbReference type="PROSITE" id="PS50977">
    <property type="entry name" value="HTH_TETR_2"/>
    <property type="match status" value="1"/>
</dbReference>
<dbReference type="AlphaFoldDB" id="A0A841BTS0"/>
<organism evidence="6 7">
    <name type="scientific">Allocatelliglobosispora scoriae</name>
    <dbReference type="NCBI Taxonomy" id="643052"/>
    <lineage>
        <taxon>Bacteria</taxon>
        <taxon>Bacillati</taxon>
        <taxon>Actinomycetota</taxon>
        <taxon>Actinomycetes</taxon>
        <taxon>Micromonosporales</taxon>
        <taxon>Micromonosporaceae</taxon>
        <taxon>Allocatelliglobosispora</taxon>
    </lineage>
</organism>
<dbReference type="Pfam" id="PF00440">
    <property type="entry name" value="TetR_N"/>
    <property type="match status" value="1"/>
</dbReference>
<dbReference type="RefSeq" id="WP_184838494.1">
    <property type="nucleotide sequence ID" value="NZ_JACHMN010000002.1"/>
</dbReference>
<evidence type="ECO:0000256" key="1">
    <source>
        <dbReference type="ARBA" id="ARBA00023015"/>
    </source>
</evidence>
<keyword evidence="7" id="KW-1185">Reference proteome</keyword>
<dbReference type="InterPro" id="IPR001647">
    <property type="entry name" value="HTH_TetR"/>
</dbReference>
<dbReference type="PANTHER" id="PTHR30055:SF238">
    <property type="entry name" value="MYCOFACTOCIN BIOSYNTHESIS TRANSCRIPTIONAL REGULATOR MFTR-RELATED"/>
    <property type="match status" value="1"/>
</dbReference>
<evidence type="ECO:0000256" key="2">
    <source>
        <dbReference type="ARBA" id="ARBA00023125"/>
    </source>
</evidence>
<dbReference type="Pfam" id="PF17754">
    <property type="entry name" value="TetR_C_14"/>
    <property type="match status" value="1"/>
</dbReference>
<dbReference type="Proteomes" id="UP000587527">
    <property type="component" value="Unassembled WGS sequence"/>
</dbReference>
<evidence type="ECO:0000259" key="5">
    <source>
        <dbReference type="PROSITE" id="PS50977"/>
    </source>
</evidence>
<keyword evidence="1" id="KW-0805">Transcription regulation</keyword>
<evidence type="ECO:0000256" key="3">
    <source>
        <dbReference type="ARBA" id="ARBA00023163"/>
    </source>
</evidence>
<dbReference type="InterPro" id="IPR050109">
    <property type="entry name" value="HTH-type_TetR-like_transc_reg"/>
</dbReference>